<sequence length="266" mass="29181">MTFPTQQLAVLYAVAAGTILDVWYRSVTLLLADQSVDDRVKHGMAVVVKATVARQAIAYTQEMAERCGAQGTFENNFMARFESDVRGVIIAEGDVLVLCIRLFSELLLGRYALPCPPSTDSPISRLAHAIMDKHAKGLAALPGGHRSADAEYYILPQAESAVIALGHAMAYAAARDSGRVPQPLLALYEASVMRAYSAWFSEDLGVPLAQQRQQETDALRAALPDLPRFAQELGVSDYVRASILDDETWERSVRQMTANEIPDHKF</sequence>
<dbReference type="RefSeq" id="XP_007367003.1">
    <property type="nucleotide sequence ID" value="XM_007366941.1"/>
</dbReference>
<dbReference type="EMBL" id="JH719417">
    <property type="protein sequence ID" value="EJF60323.1"/>
    <property type="molecule type" value="Genomic_DNA"/>
</dbReference>
<dbReference type="Gene3D" id="1.20.140.10">
    <property type="entry name" value="Butyryl-CoA Dehydrogenase, subunit A, domain 3"/>
    <property type="match status" value="1"/>
</dbReference>
<dbReference type="KEGG" id="dsq:DICSQDRAFT_171280"/>
<evidence type="ECO:0000313" key="2">
    <source>
        <dbReference type="Proteomes" id="UP000053319"/>
    </source>
</evidence>
<dbReference type="AlphaFoldDB" id="R7SWK2"/>
<reference evidence="1 2" key="1">
    <citation type="journal article" date="2012" name="Science">
        <title>The Paleozoic origin of enzymatic lignin decomposition reconstructed from 31 fungal genomes.</title>
        <authorList>
            <person name="Floudas D."/>
            <person name="Binder M."/>
            <person name="Riley R."/>
            <person name="Barry K."/>
            <person name="Blanchette R.A."/>
            <person name="Henrissat B."/>
            <person name="Martinez A.T."/>
            <person name="Otillar R."/>
            <person name="Spatafora J.W."/>
            <person name="Yadav J.S."/>
            <person name="Aerts A."/>
            <person name="Benoit I."/>
            <person name="Boyd A."/>
            <person name="Carlson A."/>
            <person name="Copeland A."/>
            <person name="Coutinho P.M."/>
            <person name="de Vries R.P."/>
            <person name="Ferreira P."/>
            <person name="Findley K."/>
            <person name="Foster B."/>
            <person name="Gaskell J."/>
            <person name="Glotzer D."/>
            <person name="Gorecki P."/>
            <person name="Heitman J."/>
            <person name="Hesse C."/>
            <person name="Hori C."/>
            <person name="Igarashi K."/>
            <person name="Jurgens J.A."/>
            <person name="Kallen N."/>
            <person name="Kersten P."/>
            <person name="Kohler A."/>
            <person name="Kuees U."/>
            <person name="Kumar T.K.A."/>
            <person name="Kuo A."/>
            <person name="LaButti K."/>
            <person name="Larrondo L.F."/>
            <person name="Lindquist E."/>
            <person name="Ling A."/>
            <person name="Lombard V."/>
            <person name="Lucas S."/>
            <person name="Lundell T."/>
            <person name="Martin R."/>
            <person name="McLaughlin D.J."/>
            <person name="Morgenstern I."/>
            <person name="Morin E."/>
            <person name="Murat C."/>
            <person name="Nagy L.G."/>
            <person name="Nolan M."/>
            <person name="Ohm R.A."/>
            <person name="Patyshakuliyeva A."/>
            <person name="Rokas A."/>
            <person name="Ruiz-Duenas F.J."/>
            <person name="Sabat G."/>
            <person name="Salamov A."/>
            <person name="Samejima M."/>
            <person name="Schmutz J."/>
            <person name="Slot J.C."/>
            <person name="St John F."/>
            <person name="Stenlid J."/>
            <person name="Sun H."/>
            <person name="Sun S."/>
            <person name="Syed K."/>
            <person name="Tsang A."/>
            <person name="Wiebenga A."/>
            <person name="Young D."/>
            <person name="Pisabarro A."/>
            <person name="Eastwood D.C."/>
            <person name="Martin F."/>
            <person name="Cullen D."/>
            <person name="Grigoriev I.V."/>
            <person name="Hibbett D.S."/>
        </authorList>
    </citation>
    <scope>NUCLEOTIDE SEQUENCE [LARGE SCALE GENOMIC DNA]</scope>
    <source>
        <strain evidence="1 2">LYAD-421 SS1</strain>
    </source>
</reference>
<dbReference type="Proteomes" id="UP000053319">
    <property type="component" value="Unassembled WGS sequence"/>
</dbReference>
<name>R7SWK2_DICSQ</name>
<protein>
    <recommendedName>
        <fullName evidence="3">Acyl-CoA dehydrogenase/oxidase C-terminal</fullName>
    </recommendedName>
</protein>
<dbReference type="GO" id="GO:0016627">
    <property type="term" value="F:oxidoreductase activity, acting on the CH-CH group of donors"/>
    <property type="evidence" value="ECO:0007669"/>
    <property type="project" value="InterPro"/>
</dbReference>
<evidence type="ECO:0000313" key="1">
    <source>
        <dbReference type="EMBL" id="EJF60323.1"/>
    </source>
</evidence>
<dbReference type="HOGENOM" id="CLU_1180832_0_0_1"/>
<dbReference type="SUPFAM" id="SSF47203">
    <property type="entry name" value="Acyl-CoA dehydrogenase C-terminal domain-like"/>
    <property type="match status" value="1"/>
</dbReference>
<organism evidence="1 2">
    <name type="scientific">Dichomitus squalens (strain LYAD-421)</name>
    <name type="common">Western red white-rot fungus</name>
    <dbReference type="NCBI Taxonomy" id="732165"/>
    <lineage>
        <taxon>Eukaryota</taxon>
        <taxon>Fungi</taxon>
        <taxon>Dikarya</taxon>
        <taxon>Basidiomycota</taxon>
        <taxon>Agaricomycotina</taxon>
        <taxon>Agaricomycetes</taxon>
        <taxon>Polyporales</taxon>
        <taxon>Polyporaceae</taxon>
        <taxon>Dichomitus</taxon>
    </lineage>
</organism>
<accession>R7SWK2</accession>
<gene>
    <name evidence="1" type="ORF">DICSQDRAFT_171280</name>
</gene>
<dbReference type="OMA" id="RAYSAWF"/>
<dbReference type="GeneID" id="18839305"/>
<proteinExistence type="predicted"/>
<evidence type="ECO:0008006" key="3">
    <source>
        <dbReference type="Google" id="ProtNLM"/>
    </source>
</evidence>
<dbReference type="InterPro" id="IPR036250">
    <property type="entry name" value="AcylCo_DH-like_C"/>
</dbReference>